<evidence type="ECO:0000313" key="3">
    <source>
        <dbReference type="EMBL" id="GLB34115.1"/>
    </source>
</evidence>
<evidence type="ECO:0000256" key="1">
    <source>
        <dbReference type="SAM" id="MobiDB-lite"/>
    </source>
</evidence>
<reference evidence="3" key="1">
    <citation type="submission" date="2022-07" db="EMBL/GenBank/DDBJ databases">
        <title>The genome of Lyophyllum shimeji provides insight into the initial evolution of ectomycorrhizal fungal genome.</title>
        <authorList>
            <person name="Kobayashi Y."/>
            <person name="Shibata T."/>
            <person name="Hirakawa H."/>
            <person name="Shigenobu S."/>
            <person name="Nishiyama T."/>
            <person name="Yamada A."/>
            <person name="Hasebe M."/>
            <person name="Kawaguchi M."/>
        </authorList>
    </citation>
    <scope>NUCLEOTIDE SEQUENCE</scope>
    <source>
        <strain evidence="3">AT787</strain>
    </source>
</reference>
<proteinExistence type="predicted"/>
<sequence>MHEPSPPPYTPSQSTARVQPPPHLPIPATAPGGGPIPAGPYVPYPQHQHLFGPTPLSAHQLPAPYAYYDPRSPYSMGRADARARERFIAALLWSVAIWCLIGYLIGVEAMAYAKRRLA</sequence>
<evidence type="ECO:0000313" key="4">
    <source>
        <dbReference type="Proteomes" id="UP001063166"/>
    </source>
</evidence>
<dbReference type="EMBL" id="BRPK01000001">
    <property type="protein sequence ID" value="GLB34115.1"/>
    <property type="molecule type" value="Genomic_DNA"/>
</dbReference>
<keyword evidence="2" id="KW-0812">Transmembrane</keyword>
<feature type="transmembrane region" description="Helical" evidence="2">
    <location>
        <begin position="87"/>
        <end position="106"/>
    </location>
</feature>
<feature type="region of interest" description="Disordered" evidence="1">
    <location>
        <begin position="1"/>
        <end position="41"/>
    </location>
</feature>
<dbReference type="Proteomes" id="UP001063166">
    <property type="component" value="Unassembled WGS sequence"/>
</dbReference>
<keyword evidence="2" id="KW-1133">Transmembrane helix</keyword>
<protein>
    <submittedName>
        <fullName evidence="3">Uncharacterized protein</fullName>
    </submittedName>
</protein>
<comment type="caution">
    <text evidence="3">The sequence shown here is derived from an EMBL/GenBank/DDBJ whole genome shotgun (WGS) entry which is preliminary data.</text>
</comment>
<accession>A0A9P3PDM8</accession>
<evidence type="ECO:0000256" key="2">
    <source>
        <dbReference type="SAM" id="Phobius"/>
    </source>
</evidence>
<name>A0A9P3PDM8_LYOSH</name>
<gene>
    <name evidence="3" type="ORF">LshimejAT787_0109990</name>
</gene>
<keyword evidence="2" id="KW-0472">Membrane</keyword>
<keyword evidence="4" id="KW-1185">Reference proteome</keyword>
<feature type="compositionally biased region" description="Pro residues" evidence="1">
    <location>
        <begin position="1"/>
        <end position="10"/>
    </location>
</feature>
<dbReference type="AlphaFoldDB" id="A0A9P3PDM8"/>
<organism evidence="3 4">
    <name type="scientific">Lyophyllum shimeji</name>
    <name type="common">Hon-shimeji</name>
    <name type="synonym">Tricholoma shimeji</name>
    <dbReference type="NCBI Taxonomy" id="47721"/>
    <lineage>
        <taxon>Eukaryota</taxon>
        <taxon>Fungi</taxon>
        <taxon>Dikarya</taxon>
        <taxon>Basidiomycota</taxon>
        <taxon>Agaricomycotina</taxon>
        <taxon>Agaricomycetes</taxon>
        <taxon>Agaricomycetidae</taxon>
        <taxon>Agaricales</taxon>
        <taxon>Tricholomatineae</taxon>
        <taxon>Lyophyllaceae</taxon>
        <taxon>Lyophyllum</taxon>
    </lineage>
</organism>
<dbReference type="OrthoDB" id="3259540at2759"/>